<dbReference type="AlphaFoldDB" id="A0A1H2W430"/>
<dbReference type="InterPro" id="IPR058792">
    <property type="entry name" value="Beta-barrel_RND_2"/>
</dbReference>
<feature type="domain" description="Multidrug resistance protein MdtA-like barrel-sandwich hybrid" evidence="1">
    <location>
        <begin position="66"/>
        <end position="216"/>
    </location>
</feature>
<dbReference type="SUPFAM" id="SSF111369">
    <property type="entry name" value="HlyD-like secretion proteins"/>
    <property type="match status" value="1"/>
</dbReference>
<dbReference type="Pfam" id="PF25917">
    <property type="entry name" value="BSH_RND"/>
    <property type="match status" value="1"/>
</dbReference>
<gene>
    <name evidence="3" type="ORF">SAMN05444411_102105</name>
</gene>
<feature type="domain" description="CusB-like beta-barrel" evidence="2">
    <location>
        <begin position="226"/>
        <end position="297"/>
    </location>
</feature>
<dbReference type="Gene3D" id="2.40.30.170">
    <property type="match status" value="1"/>
</dbReference>
<dbReference type="Gene3D" id="2.40.50.100">
    <property type="match status" value="1"/>
</dbReference>
<proteinExistence type="predicted"/>
<evidence type="ECO:0000259" key="1">
    <source>
        <dbReference type="Pfam" id="PF25917"/>
    </source>
</evidence>
<sequence length="371" mass="41495">MRQTIIIIGSILILAAAVFAGIKIADLNKKKKPKFNKIIKTVYTQTVNNKAIPVKITTSGNLTAKNKIDLYAEVQGILKPTSKDFKAGTKYYKGQTILAINSDEFYANLQAQKSAFFNSLTAIMPDIQLDYPNEYNKWQNYLSSFDINKTTPKLPQTNSEKEKFFISGRSILTNYYNVKNLETKLGKYSIRAPFNGTLTEVAVTQGTLVRSGQKLGEFIDTSVFELEVNVNEAYAYLLKIGNNVNVSNINNTKSWQAKVIRINSKVDQTTQTIKTYLEVKGEGLRDGMYLNAALETKKIENATEISRKLLVDDTKVFVVNDTILNLITIDPVYFDNESVIIKGIENGTTILSKSLPGAYDGMLVKTINDKE</sequence>
<organism evidence="3 4">
    <name type="scientific">Lutibacter oricola</name>
    <dbReference type="NCBI Taxonomy" id="762486"/>
    <lineage>
        <taxon>Bacteria</taxon>
        <taxon>Pseudomonadati</taxon>
        <taxon>Bacteroidota</taxon>
        <taxon>Flavobacteriia</taxon>
        <taxon>Flavobacteriales</taxon>
        <taxon>Flavobacteriaceae</taxon>
        <taxon>Lutibacter</taxon>
    </lineage>
</organism>
<evidence type="ECO:0000313" key="3">
    <source>
        <dbReference type="EMBL" id="SDW75308.1"/>
    </source>
</evidence>
<protein>
    <submittedName>
        <fullName evidence="3">HlyD family secretion protein</fullName>
    </submittedName>
</protein>
<dbReference type="EMBL" id="FNNJ01000002">
    <property type="protein sequence ID" value="SDW75308.1"/>
    <property type="molecule type" value="Genomic_DNA"/>
</dbReference>
<evidence type="ECO:0000259" key="2">
    <source>
        <dbReference type="Pfam" id="PF25954"/>
    </source>
</evidence>
<dbReference type="Proteomes" id="UP000199595">
    <property type="component" value="Unassembled WGS sequence"/>
</dbReference>
<dbReference type="InterPro" id="IPR058625">
    <property type="entry name" value="MdtA-like_BSH"/>
</dbReference>
<dbReference type="GO" id="GO:0015562">
    <property type="term" value="F:efflux transmembrane transporter activity"/>
    <property type="evidence" value="ECO:0007669"/>
    <property type="project" value="TreeGrafter"/>
</dbReference>
<reference evidence="3 4" key="1">
    <citation type="submission" date="2016-10" db="EMBL/GenBank/DDBJ databases">
        <authorList>
            <person name="de Groot N.N."/>
        </authorList>
    </citation>
    <scope>NUCLEOTIDE SEQUENCE [LARGE SCALE GENOMIC DNA]</scope>
    <source>
        <strain evidence="3 4">DSM 24956</strain>
    </source>
</reference>
<dbReference type="GO" id="GO:1990281">
    <property type="term" value="C:efflux pump complex"/>
    <property type="evidence" value="ECO:0007669"/>
    <property type="project" value="TreeGrafter"/>
</dbReference>
<dbReference type="PANTHER" id="PTHR30469">
    <property type="entry name" value="MULTIDRUG RESISTANCE PROTEIN MDTA"/>
    <property type="match status" value="1"/>
</dbReference>
<name>A0A1H2W430_9FLAO</name>
<evidence type="ECO:0000313" key="4">
    <source>
        <dbReference type="Proteomes" id="UP000199595"/>
    </source>
</evidence>
<dbReference type="RefSeq" id="WP_090120711.1">
    <property type="nucleotide sequence ID" value="NZ_FNNJ01000002.1"/>
</dbReference>
<accession>A0A1H2W430</accession>
<dbReference type="OrthoDB" id="1114717at2"/>
<dbReference type="Gene3D" id="1.10.287.470">
    <property type="entry name" value="Helix hairpin bin"/>
    <property type="match status" value="1"/>
</dbReference>
<keyword evidence="4" id="KW-1185">Reference proteome</keyword>
<dbReference type="STRING" id="762486.SAMN05444411_102105"/>
<dbReference type="Pfam" id="PF25954">
    <property type="entry name" value="Beta-barrel_RND_2"/>
    <property type="match status" value="1"/>
</dbReference>